<evidence type="ECO:0000313" key="3">
    <source>
        <dbReference type="Proteomes" id="UP000095300"/>
    </source>
</evidence>
<evidence type="ECO:0000313" key="2">
    <source>
        <dbReference type="EnsemblMetazoa" id="SCAU010137-PA"/>
    </source>
</evidence>
<dbReference type="Proteomes" id="UP000095300">
    <property type="component" value="Unassembled WGS sequence"/>
</dbReference>
<keyword evidence="3" id="KW-1185">Reference proteome</keyword>
<dbReference type="InterPro" id="IPR036865">
    <property type="entry name" value="CRAL-TRIO_dom_sf"/>
</dbReference>
<dbReference type="EnsemblMetazoa" id="SCAU010137-RA">
    <property type="protein sequence ID" value="SCAU010137-PA"/>
    <property type="gene ID" value="SCAU010137"/>
</dbReference>
<dbReference type="GO" id="GO:1902936">
    <property type="term" value="F:phosphatidylinositol bisphosphate binding"/>
    <property type="evidence" value="ECO:0007669"/>
    <property type="project" value="TreeGrafter"/>
</dbReference>
<accession>A0A1I8PQC0</accession>
<dbReference type="CDD" id="cd00170">
    <property type="entry name" value="SEC14"/>
    <property type="match status" value="1"/>
</dbReference>
<protein>
    <recommendedName>
        <fullName evidence="1">CRAL-TRIO domain-containing protein</fullName>
    </recommendedName>
</protein>
<dbReference type="PANTHER" id="PTHR10174">
    <property type="entry name" value="ALPHA-TOCOPHEROL TRANSFER PROTEIN-RELATED"/>
    <property type="match status" value="1"/>
</dbReference>
<dbReference type="SUPFAM" id="SSF46938">
    <property type="entry name" value="CRAL/TRIO N-terminal domain"/>
    <property type="match status" value="1"/>
</dbReference>
<dbReference type="PRINTS" id="PR00180">
    <property type="entry name" value="CRETINALDHBP"/>
</dbReference>
<dbReference type="Gene3D" id="3.40.525.10">
    <property type="entry name" value="CRAL-TRIO lipid binding domain"/>
    <property type="match status" value="1"/>
</dbReference>
<sequence>MWPLFDLEKQYAEHPHIEREQVQEILFWTNTQPHLPELTEHEVLLFYHACDHEVEYSKQVIDNYFTFRTNSDEFFGNLDLESPQMKLAQKTVACFPLETWTPEGYCVLIDKFMDTDPTKYDFIAGLKLVFAMQDMWLQGADLIQGFVIIIDVSGVKFGHIARINLLHLKKLVYFLQEALPTRLIGVHFVNPSSVLEKLMALIHLFIKKELKDSFIAHSNLESLHKHIPRHILPQEYGGDQLPANELAENFYQSLTKYRQDIIEYNNKRRVNEKLRPRKTNNGFGRMFKRLWPNG</sequence>
<dbReference type="GO" id="GO:0016020">
    <property type="term" value="C:membrane"/>
    <property type="evidence" value="ECO:0007669"/>
    <property type="project" value="TreeGrafter"/>
</dbReference>
<dbReference type="PROSITE" id="PS50191">
    <property type="entry name" value="CRAL_TRIO"/>
    <property type="match status" value="1"/>
</dbReference>
<dbReference type="AlphaFoldDB" id="A0A1I8PQC0"/>
<gene>
    <name evidence="2" type="primary">106083206</name>
</gene>
<dbReference type="InterPro" id="IPR001251">
    <property type="entry name" value="CRAL-TRIO_dom"/>
</dbReference>
<dbReference type="InterPro" id="IPR036273">
    <property type="entry name" value="CRAL/TRIO_N_dom_sf"/>
</dbReference>
<organism evidence="2 3">
    <name type="scientific">Stomoxys calcitrans</name>
    <name type="common">Stable fly</name>
    <name type="synonym">Conops calcitrans</name>
    <dbReference type="NCBI Taxonomy" id="35570"/>
    <lineage>
        <taxon>Eukaryota</taxon>
        <taxon>Metazoa</taxon>
        <taxon>Ecdysozoa</taxon>
        <taxon>Arthropoda</taxon>
        <taxon>Hexapoda</taxon>
        <taxon>Insecta</taxon>
        <taxon>Pterygota</taxon>
        <taxon>Neoptera</taxon>
        <taxon>Endopterygota</taxon>
        <taxon>Diptera</taxon>
        <taxon>Brachycera</taxon>
        <taxon>Muscomorpha</taxon>
        <taxon>Muscoidea</taxon>
        <taxon>Muscidae</taxon>
        <taxon>Stomoxys</taxon>
    </lineage>
</organism>
<dbReference type="VEuPathDB" id="VectorBase:SCAU010137"/>
<dbReference type="Gene3D" id="1.20.5.1200">
    <property type="entry name" value="Alpha-tocopherol transfer"/>
    <property type="match status" value="1"/>
</dbReference>
<proteinExistence type="predicted"/>
<feature type="domain" description="CRAL-TRIO" evidence="1">
    <location>
        <begin position="144"/>
        <end position="244"/>
    </location>
</feature>
<dbReference type="SUPFAM" id="SSF52087">
    <property type="entry name" value="CRAL/TRIO domain"/>
    <property type="match status" value="1"/>
</dbReference>
<reference evidence="2" key="1">
    <citation type="submission" date="2020-05" db="UniProtKB">
        <authorList>
            <consortium name="EnsemblMetazoa"/>
        </authorList>
    </citation>
    <scope>IDENTIFICATION</scope>
    <source>
        <strain evidence="2">USDA</strain>
    </source>
</reference>
<dbReference type="SMART" id="SM00516">
    <property type="entry name" value="SEC14"/>
    <property type="match status" value="1"/>
</dbReference>
<evidence type="ECO:0000259" key="1">
    <source>
        <dbReference type="PROSITE" id="PS50191"/>
    </source>
</evidence>
<name>A0A1I8PQC0_STOCA</name>
<dbReference type="Pfam" id="PF00650">
    <property type="entry name" value="CRAL_TRIO"/>
    <property type="match status" value="1"/>
</dbReference>
<dbReference type="PANTHER" id="PTHR10174:SF213">
    <property type="entry name" value="CRAL-TRIO DOMAIN-CONTAINING PROTEIN"/>
    <property type="match status" value="1"/>
</dbReference>